<dbReference type="InterPro" id="IPR036390">
    <property type="entry name" value="WH_DNA-bd_sf"/>
</dbReference>
<dbReference type="OrthoDB" id="7631458at2"/>
<dbReference type="STRING" id="364200.SAMN04488515_0079"/>
<name>A0A1I0MKL6_9RHOB</name>
<dbReference type="InterPro" id="IPR021660">
    <property type="entry name" value="DUF3253"/>
</dbReference>
<keyword evidence="2" id="KW-1185">Reference proteome</keyword>
<reference evidence="1 2" key="1">
    <citation type="submission" date="2016-10" db="EMBL/GenBank/DDBJ databases">
        <authorList>
            <person name="de Groot N.N."/>
        </authorList>
    </citation>
    <scope>NUCLEOTIDE SEQUENCE [LARGE SCALE GENOMIC DNA]</scope>
    <source>
        <strain evidence="1 2">DSM 17925</strain>
    </source>
</reference>
<dbReference type="EMBL" id="FOIZ01000001">
    <property type="protein sequence ID" value="SEV88886.1"/>
    <property type="molecule type" value="Genomic_DNA"/>
</dbReference>
<organism evidence="1 2">
    <name type="scientific">Cognatiyoonia koreensis</name>
    <dbReference type="NCBI Taxonomy" id="364200"/>
    <lineage>
        <taxon>Bacteria</taxon>
        <taxon>Pseudomonadati</taxon>
        <taxon>Pseudomonadota</taxon>
        <taxon>Alphaproteobacteria</taxon>
        <taxon>Rhodobacterales</taxon>
        <taxon>Paracoccaceae</taxon>
        <taxon>Cognatiyoonia</taxon>
    </lineage>
</organism>
<proteinExistence type="predicted"/>
<dbReference type="InterPro" id="IPR036388">
    <property type="entry name" value="WH-like_DNA-bd_sf"/>
</dbReference>
<gene>
    <name evidence="1" type="ORF">SAMN04488515_0079</name>
</gene>
<dbReference type="RefSeq" id="WP_089988904.1">
    <property type="nucleotide sequence ID" value="NZ_FOIZ01000001.1"/>
</dbReference>
<dbReference type="Proteomes" id="UP000199167">
    <property type="component" value="Unassembled WGS sequence"/>
</dbReference>
<evidence type="ECO:0008006" key="3">
    <source>
        <dbReference type="Google" id="ProtNLM"/>
    </source>
</evidence>
<dbReference type="Pfam" id="PF11625">
    <property type="entry name" value="DUF3253"/>
    <property type="match status" value="1"/>
</dbReference>
<evidence type="ECO:0000313" key="1">
    <source>
        <dbReference type="EMBL" id="SEV88886.1"/>
    </source>
</evidence>
<accession>A0A1I0MKL6</accession>
<dbReference type="Gene3D" id="1.10.10.10">
    <property type="entry name" value="Winged helix-like DNA-binding domain superfamily/Winged helix DNA-binding domain"/>
    <property type="match status" value="1"/>
</dbReference>
<protein>
    <recommendedName>
        <fullName evidence="3">DUF3253 domain-containing protein</fullName>
    </recommendedName>
</protein>
<dbReference type="AlphaFoldDB" id="A0A1I0MKL6"/>
<dbReference type="SUPFAM" id="SSF46785">
    <property type="entry name" value="Winged helix' DNA-binding domain"/>
    <property type="match status" value="1"/>
</dbReference>
<sequence length="68" mass="7261">MITARLDAVRPGATICPSDVARALSSDWRPLMADVRRVAADMATVRATQKGCDVDPITARGPIRLGRA</sequence>
<evidence type="ECO:0000313" key="2">
    <source>
        <dbReference type="Proteomes" id="UP000199167"/>
    </source>
</evidence>